<accession>A0ABY6D2L8</accession>
<dbReference type="RefSeq" id="WP_263051061.1">
    <property type="nucleotide sequence ID" value="NZ_CP106735.1"/>
</dbReference>
<dbReference type="PANTHER" id="PTHR42754:SF1">
    <property type="entry name" value="LIPOPROTEIN"/>
    <property type="match status" value="1"/>
</dbReference>
<dbReference type="PANTHER" id="PTHR42754">
    <property type="entry name" value="ENDOGLUCANASE"/>
    <property type="match status" value="1"/>
</dbReference>
<evidence type="ECO:0000313" key="1">
    <source>
        <dbReference type="EMBL" id="UXX79318.1"/>
    </source>
</evidence>
<dbReference type="Proteomes" id="UP001062165">
    <property type="component" value="Chromosome"/>
</dbReference>
<dbReference type="PROSITE" id="PS51257">
    <property type="entry name" value="PROKAR_LIPOPROTEIN"/>
    <property type="match status" value="1"/>
</dbReference>
<evidence type="ECO:0008006" key="3">
    <source>
        <dbReference type="Google" id="ProtNLM"/>
    </source>
</evidence>
<sequence>MNRKFYLPILCVISGVWLLGCMSEDSHSLDPSEVFIKYYGSESEEQVIDMLPLSDGFLLLGSRTDVDNADYYLVRTDSAGNRLWEGVINHDTVGSVDIPSKMYLDESNAADPRLYIAGTSSFDRADDNLDKVPVDHLFLASLSISPTGYSVIDTLVYRYSEVLSGVTTYYPTNGVDILGVEGEEELLVLATVSSGSNDPTLDDKSILLMRLSSDFQNKDWERKTGFGNDEIGKSLLNANGRYYYMAAVTTSSGVGNGGVDVLISEFDVVSGNEDNQMDYGTADNDEPANIIFTNPGIAVVGTTGSGSSQYAFILRVDSNLGSAQLRTLSYPKNSSGDLWNTQGYDLVQKTNGEFFVVGKVLSFTDENNDPREDEILLLPTDGIGEVYESKVQEYGSVQNDVGNAILLKEDGSMVIGATVHFGGSATMMSLMKTNRKGEFLRN</sequence>
<gene>
    <name evidence="1" type="ORF">N7E81_18355</name>
</gene>
<organism evidence="1 2">
    <name type="scientific">Reichenbachiella carrageenanivorans</name>
    <dbReference type="NCBI Taxonomy" id="2979869"/>
    <lineage>
        <taxon>Bacteria</taxon>
        <taxon>Pseudomonadati</taxon>
        <taxon>Bacteroidota</taxon>
        <taxon>Cytophagia</taxon>
        <taxon>Cytophagales</taxon>
        <taxon>Reichenbachiellaceae</taxon>
        <taxon>Reichenbachiella</taxon>
    </lineage>
</organism>
<name>A0ABY6D2L8_9BACT</name>
<evidence type="ECO:0000313" key="2">
    <source>
        <dbReference type="Proteomes" id="UP001062165"/>
    </source>
</evidence>
<proteinExistence type="predicted"/>
<keyword evidence="2" id="KW-1185">Reference proteome</keyword>
<reference evidence="1" key="1">
    <citation type="submission" date="2022-10" db="EMBL/GenBank/DDBJ databases">
        <title>Comparative genomics and taxonomic characterization of three novel marine species of genus Reichenbachiella exhibiting antioxidant and polysaccharide degradation activities.</title>
        <authorList>
            <person name="Muhammad N."/>
            <person name="Lee Y.-J."/>
            <person name="Ko J."/>
            <person name="Kim S.-G."/>
        </authorList>
    </citation>
    <scope>NUCLEOTIDE SEQUENCE</scope>
    <source>
        <strain evidence="1">Wsw4-B4</strain>
    </source>
</reference>
<protein>
    <recommendedName>
        <fullName evidence="3">FG-GAP repeat-containing protein</fullName>
    </recommendedName>
</protein>
<dbReference type="EMBL" id="CP106735">
    <property type="protein sequence ID" value="UXX79318.1"/>
    <property type="molecule type" value="Genomic_DNA"/>
</dbReference>